<feature type="coiled-coil region" evidence="1">
    <location>
        <begin position="355"/>
        <end position="382"/>
    </location>
</feature>
<evidence type="ECO:0000313" key="5">
    <source>
        <dbReference type="Proteomes" id="UP001297540"/>
    </source>
</evidence>
<dbReference type="EMBL" id="CP136986">
    <property type="protein sequence ID" value="WOS78626.1"/>
    <property type="molecule type" value="Genomic_DNA"/>
</dbReference>
<feature type="region of interest" description="Disordered" evidence="2">
    <location>
        <begin position="707"/>
        <end position="739"/>
    </location>
</feature>
<feature type="domain" description="Tape measure protein N-terminal" evidence="3">
    <location>
        <begin position="80"/>
        <end position="270"/>
    </location>
</feature>
<accession>A0AAQ3LMW8</accession>
<dbReference type="InterPro" id="IPR013491">
    <property type="entry name" value="Tape_meas_N"/>
</dbReference>
<dbReference type="NCBIfam" id="TIGR02675">
    <property type="entry name" value="tape_meas_nterm"/>
    <property type="match status" value="1"/>
</dbReference>
<organism evidence="4 5">
    <name type="scientific">Pseudomonas aeruginosa</name>
    <dbReference type="NCBI Taxonomy" id="287"/>
    <lineage>
        <taxon>Bacteria</taxon>
        <taxon>Pseudomonadati</taxon>
        <taxon>Pseudomonadota</taxon>
        <taxon>Gammaproteobacteria</taxon>
        <taxon>Pseudomonadales</taxon>
        <taxon>Pseudomonadaceae</taxon>
        <taxon>Pseudomonas</taxon>
    </lineage>
</organism>
<evidence type="ECO:0000313" key="4">
    <source>
        <dbReference type="EMBL" id="WOS78626.1"/>
    </source>
</evidence>
<keyword evidence="1" id="KW-0175">Coiled coil</keyword>
<gene>
    <name evidence="4" type="ORF">L4V69_05655</name>
</gene>
<feature type="compositionally biased region" description="Basic and acidic residues" evidence="2">
    <location>
        <begin position="708"/>
        <end position="724"/>
    </location>
</feature>
<proteinExistence type="predicted"/>
<dbReference type="AlphaFoldDB" id="A0AAQ3LMW8"/>
<feature type="coiled-coil region" evidence="1">
    <location>
        <begin position="10"/>
        <end position="37"/>
    </location>
</feature>
<evidence type="ECO:0000256" key="1">
    <source>
        <dbReference type="SAM" id="Coils"/>
    </source>
</evidence>
<evidence type="ECO:0000256" key="2">
    <source>
        <dbReference type="SAM" id="MobiDB-lite"/>
    </source>
</evidence>
<reference evidence="4" key="1">
    <citation type="submission" date="2023-06" db="EMBL/GenBank/DDBJ databases">
        <authorList>
            <consortium name="Clinical and Environmental Microbiology Branch: Whole genome sequencing antimicrobial resistance pathogens in the healthcare setting"/>
        </authorList>
    </citation>
    <scope>NUCLEOTIDE SEQUENCE</scope>
    <source>
        <strain evidence="4">2021CK-01020</strain>
    </source>
</reference>
<sequence length="1234" mass="128148">MANNQQLTLALRIRADLNDAQDALRRLNGNVDELGQSTRTAARDADQLNAATQRIGGGMTALAASIKAAALGLGALFSIREIIQTTDAWTNLQNRLRLVTSTQAQLAAVTADVYRIAQLTSSALDSTATVYQRFAQNADRLNISQRQVASLTDTVAKSIAISGASAQSAEAALVQFGQALASGVLRGEEFNSVSEQAPALLKAIADGLNVNIGELRKMANEGQLTADVLVDALSNAAAGVNDQFATSIKTVSMAVQELENAFTRLVGEFTNGRGAGEALAGAISGVANVMDGLSDNAELLGTALDAVMVTAAGRAVAAITGLTTTWLSNAAASRAAAIAAAQKATADEGAAVAAQRAAAQELQRAKAAVASAEAEVAASRARQAASLQNLRDVQAALVAERTLEQARLQAQITDIGRQQSLARLAELRLSEAAIIRQVQAAEASLASTTLASSAAVTAAYQRRTAAVAAAASAQQALTVATNNANIASAAAAAASSFLARGMGTVTAVGGRLLGFLGGPIGVISMIAIAATAFLDFGSDAESGMDRAANATESASVRIRNASRNIIQALNLGDLKTANYDQLGKSIEQIKQQLAEAEQIQQRAEALQDTDVPTVPGMDLPSLDEANERVQALTGALRRLEAERAGDRFKNVREGKQYLENLERQNERLQNLTATEEALNYLRKEGIDATSELGRKILDQAAANQKLDATNKAEAESKRQSEAAARKSAQTSEQLRKSQEGYVTQLERQAALLGMNSAEVRAYELAEKGLTGALRARAEAALAAIDADEKRRQADANASANADLEAEYLRATGRAVDAGLLEIRAKFDAMRRDFEKAGNDAGLAWIDKLIPVAEAKVRLDDVKQKMDDLLAEQQRAESSVNVQQDAGVINEMDARQRILDIHRATYEKLQQIRPILEQMARQPGEVGRAAAESLAQLDAEAARLQQTTTLLETTLRDGLTSGFTDAIKGLASGTMDLRDAITSLGEAVLNALVNMAAQNLAQSLSSGIMGLFGGGQQDTSMTTGAAAVTASAGALSTAGASLLTGAAAIQAAAASLAAANGVQGLGAAAGGAGAAGAAAGGGSWWTSIAGMFGFATGGHIKGPGTGTSDSIPILASNDEFMTRAAVVRQPGALAFLEQFNRYGMAALAGWANPVRHATGGQIGIPAPNLPAPVRVGANLPEPSKNFSASVSNAVHLHAVQDPDQVAADMWAGKGGDHYIVWLNKNRQAVKQILGN</sequence>
<protein>
    <submittedName>
        <fullName evidence="4">Tape measure protein</fullName>
    </submittedName>
</protein>
<dbReference type="RefSeq" id="WP_033975711.1">
    <property type="nucleotide sequence ID" value="NZ_CAAKMR010000147.1"/>
</dbReference>
<dbReference type="Pfam" id="PF20155">
    <property type="entry name" value="TMP_3"/>
    <property type="match status" value="1"/>
</dbReference>
<evidence type="ECO:0000259" key="3">
    <source>
        <dbReference type="Pfam" id="PF20155"/>
    </source>
</evidence>
<feature type="coiled-coil region" evidence="1">
    <location>
        <begin position="579"/>
        <end position="678"/>
    </location>
</feature>
<dbReference type="Proteomes" id="UP001297540">
    <property type="component" value="Chromosome"/>
</dbReference>
<feature type="coiled-coil region" evidence="1">
    <location>
        <begin position="851"/>
        <end position="878"/>
    </location>
</feature>
<name>A0AAQ3LMW8_PSEAI</name>
<reference evidence="4" key="2">
    <citation type="submission" date="2023-10" db="EMBL/GenBank/DDBJ databases">
        <title>Pathogen: clinical or host-associated sample.</title>
        <authorList>
            <person name="Hergert J."/>
            <person name="Casey R."/>
            <person name="Wagner J."/>
            <person name="Young E.L."/>
            <person name="Oakeson K.F."/>
        </authorList>
    </citation>
    <scope>NUCLEOTIDE SEQUENCE</scope>
    <source>
        <strain evidence="4">2021CK-01020</strain>
    </source>
</reference>